<gene>
    <name evidence="2" type="ORF">G114_10590</name>
</gene>
<dbReference type="PATRIC" id="fig|1268237.3.peg.2085"/>
<accession>N9U0Y3</accession>
<feature type="domain" description="N-acetyltransferase" evidence="1">
    <location>
        <begin position="12"/>
        <end position="146"/>
    </location>
</feature>
<proteinExistence type="predicted"/>
<evidence type="ECO:0000313" key="3">
    <source>
        <dbReference type="Proteomes" id="UP000023775"/>
    </source>
</evidence>
<dbReference type="eggNOG" id="COG1670">
    <property type="taxonomic scope" value="Bacteria"/>
</dbReference>
<dbReference type="Pfam" id="PF13302">
    <property type="entry name" value="Acetyltransf_3"/>
    <property type="match status" value="1"/>
</dbReference>
<dbReference type="PANTHER" id="PTHR43415">
    <property type="entry name" value="SPERMIDINE N(1)-ACETYLTRANSFERASE"/>
    <property type="match status" value="1"/>
</dbReference>
<dbReference type="EMBL" id="APVG01000024">
    <property type="protein sequence ID" value="ENY71975.1"/>
    <property type="molecule type" value="Genomic_DNA"/>
</dbReference>
<evidence type="ECO:0000259" key="1">
    <source>
        <dbReference type="Pfam" id="PF13302"/>
    </source>
</evidence>
<comment type="caution">
    <text evidence="2">The sequence shown here is derived from an EMBL/GenBank/DDBJ whole genome shotgun (WGS) entry which is preliminary data.</text>
</comment>
<dbReference type="PANTHER" id="PTHR43415:SF3">
    <property type="entry name" value="GNAT-FAMILY ACETYLTRANSFERASE"/>
    <property type="match status" value="1"/>
</dbReference>
<name>N9U0Y3_9GAMM</name>
<organism evidence="2 3">
    <name type="scientific">Aeromonas diversa CDC 2478-85</name>
    <dbReference type="NCBI Taxonomy" id="1268237"/>
    <lineage>
        <taxon>Bacteria</taxon>
        <taxon>Pseudomonadati</taxon>
        <taxon>Pseudomonadota</taxon>
        <taxon>Gammaproteobacteria</taxon>
        <taxon>Aeromonadales</taxon>
        <taxon>Aeromonadaceae</taxon>
        <taxon>Aeromonas</taxon>
    </lineage>
</organism>
<dbReference type="AlphaFoldDB" id="N9U0Y3"/>
<dbReference type="SUPFAM" id="SSF55729">
    <property type="entry name" value="Acyl-CoA N-acyltransferases (Nat)"/>
    <property type="match status" value="1"/>
</dbReference>
<sequence length="179" mass="20874">MTNDFRWARYGVTLTPLRQEEIEMVRGWRNDPKIASLMLDQRHITAEMQQAWFERLQASRRDAYYLCWFKDKPIGVASLTCIDKDEGSCEPGMYIYADEYRSNLVPFCVAFALNELAFEHFGLARLLGKIFDDNTASVRFHQASGYVRYATGEQGIGLYQLEHDAYLTARAQITRFIRY</sequence>
<evidence type="ECO:0000313" key="2">
    <source>
        <dbReference type="EMBL" id="ENY71975.1"/>
    </source>
</evidence>
<dbReference type="Gene3D" id="3.40.630.30">
    <property type="match status" value="1"/>
</dbReference>
<protein>
    <recommendedName>
        <fullName evidence="1">N-acetyltransferase domain-containing protein</fullName>
    </recommendedName>
</protein>
<dbReference type="Proteomes" id="UP000023775">
    <property type="component" value="Unassembled WGS sequence"/>
</dbReference>
<keyword evidence="3" id="KW-1185">Reference proteome</keyword>
<dbReference type="InterPro" id="IPR000182">
    <property type="entry name" value="GNAT_dom"/>
</dbReference>
<dbReference type="InterPro" id="IPR016181">
    <property type="entry name" value="Acyl_CoA_acyltransferase"/>
</dbReference>
<reference evidence="2 3" key="1">
    <citation type="journal article" date="2013" name="Genome Announc.">
        <title>Draft Genome Sequence of the Aeromonas diversa Type Strain.</title>
        <authorList>
            <person name="Farfan M."/>
            <person name="Spataro N."/>
            <person name="Sanglas A."/>
            <person name="Albarral V."/>
            <person name="Loren J.G."/>
            <person name="Bosch E."/>
            <person name="Fuste M.C."/>
        </authorList>
    </citation>
    <scope>NUCLEOTIDE SEQUENCE [LARGE SCALE GENOMIC DNA]</scope>
    <source>
        <strain evidence="2 3">2478-85</strain>
    </source>
</reference>
<dbReference type="GO" id="GO:0016747">
    <property type="term" value="F:acyltransferase activity, transferring groups other than amino-acyl groups"/>
    <property type="evidence" value="ECO:0007669"/>
    <property type="project" value="InterPro"/>
</dbReference>